<evidence type="ECO:0000313" key="1">
    <source>
        <dbReference type="EMBL" id="DAF46035.1"/>
    </source>
</evidence>
<sequence>MNKRQRKRQFKKLHGMNPKQYFLEKAMPEIVKVVVDVATAMVKVLCKLNGTLWEIARVRMANANLLKHLTEQRKQGKRKKGKWSR</sequence>
<name>A0A8S5S5F2_9CAUD</name>
<dbReference type="EMBL" id="BK032529">
    <property type="protein sequence ID" value="DAF46035.1"/>
    <property type="molecule type" value="Genomic_DNA"/>
</dbReference>
<accession>A0A8S5S5F2</accession>
<reference evidence="1" key="1">
    <citation type="journal article" date="2021" name="Proc. Natl. Acad. Sci. U.S.A.">
        <title>A Catalog of Tens of Thousands of Viruses from Human Metagenomes Reveals Hidden Associations with Chronic Diseases.</title>
        <authorList>
            <person name="Tisza M.J."/>
            <person name="Buck C.B."/>
        </authorList>
    </citation>
    <scope>NUCLEOTIDE SEQUENCE</scope>
    <source>
        <strain evidence="1">CthAo37</strain>
    </source>
</reference>
<proteinExistence type="predicted"/>
<organism evidence="1">
    <name type="scientific">Myoviridae sp. cthAo37</name>
    <dbReference type="NCBI Taxonomy" id="2827701"/>
    <lineage>
        <taxon>Viruses</taxon>
        <taxon>Duplodnaviria</taxon>
        <taxon>Heunggongvirae</taxon>
        <taxon>Uroviricota</taxon>
        <taxon>Caudoviricetes</taxon>
    </lineage>
</organism>
<protein>
    <submittedName>
        <fullName evidence="1">Helix-turn-helix domain protein</fullName>
    </submittedName>
</protein>